<dbReference type="Pfam" id="PF01298">
    <property type="entry name" value="TbpB_B_D"/>
    <property type="match status" value="1"/>
</dbReference>
<keyword evidence="5" id="KW-1185">Reference proteome</keyword>
<sequence>MMKKDNAIKFSLTLVASVILAACSSSSGGSSDEPAQNNVSNETTQQVVTPAEETVAPAGNTEPSPVGYKVVNKTESDFQVKGRADEGRNSVAGVVESMLTQKPEPSFDTLVIAAPTNKAGNTSIAYVEDLDVTEQANGVGKLQHIYLGAQTKEGGEARSDVHNEYGNITKTKTQGTETGSVLVYEANRQNYTDFHADNRSATKEDTVAELYGRNTMGSDKVVNATANLPLADHYGELATKRGDGHLQLVQYGRVTTALDSSNLQDGNKTLAANFKEGVELAGDLESYVVGYAQYNDVSKEDNYFARGINNISAGDLATLEGKLTYKGHAVTYGLDHSIHGLKDAENAPTSLQGVNPEEFVSGTHVLADVDLGSRKVDGKLYDMFTVNGADHESKLVKFNGDLAANGTITGTSELAYGQVDAANREGTFNATIYGNKEVGLDKTELAGAVASNVGGEGKWGAVFGAEDVTDKVIAPVGPSNPLGQAENAEQGRGTVNKVN</sequence>
<evidence type="ECO:0000256" key="2">
    <source>
        <dbReference type="SAM" id="SignalP"/>
    </source>
</evidence>
<reference evidence="4 5" key="1">
    <citation type="submission" date="2018-06" db="EMBL/GenBank/DDBJ databases">
        <authorList>
            <consortium name="Pathogen Informatics"/>
            <person name="Doyle S."/>
        </authorList>
    </citation>
    <scope>NUCLEOTIDE SEQUENCE [LARGE SCALE GENOMIC DNA]</scope>
    <source>
        <strain evidence="5">NCTC 11297</strain>
    </source>
</reference>
<organism evidence="4 5">
    <name type="scientific">Avibacterium avium</name>
    <name type="common">Pasteurella avium</name>
    <dbReference type="NCBI Taxonomy" id="751"/>
    <lineage>
        <taxon>Bacteria</taxon>
        <taxon>Pseudomonadati</taxon>
        <taxon>Pseudomonadota</taxon>
        <taxon>Gammaproteobacteria</taxon>
        <taxon>Pasteurellales</taxon>
        <taxon>Pasteurellaceae</taxon>
        <taxon>Avibacterium</taxon>
    </lineage>
</organism>
<protein>
    <recommendedName>
        <fullName evidence="3">Transferrin-binding protein B C-lobe/N-lobe beta-barrel domain-containing protein</fullName>
    </recommendedName>
</protein>
<dbReference type="InterPro" id="IPR001677">
    <property type="entry name" value="TbpB_B_D"/>
</dbReference>
<gene>
    <name evidence="4" type="ORF">NCTC11297_01564</name>
</gene>
<proteinExistence type="predicted"/>
<dbReference type="EMBL" id="UGSP01000001">
    <property type="protein sequence ID" value="SUB24520.1"/>
    <property type="molecule type" value="Genomic_DNA"/>
</dbReference>
<feature type="domain" description="Transferrin-binding protein B C-lobe/N-lobe beta-barrel" evidence="3">
    <location>
        <begin position="320"/>
        <end position="466"/>
    </location>
</feature>
<dbReference type="SUPFAM" id="SSF56925">
    <property type="entry name" value="OMPA-like"/>
    <property type="match status" value="1"/>
</dbReference>
<dbReference type="RefSeq" id="WP_115249703.1">
    <property type="nucleotide sequence ID" value="NZ_UGSP01000001.1"/>
</dbReference>
<dbReference type="GeneID" id="300133761"/>
<dbReference type="InterPro" id="IPR011250">
    <property type="entry name" value="OMP/PagP_B-barrel"/>
</dbReference>
<dbReference type="PROSITE" id="PS51257">
    <property type="entry name" value="PROKAR_LIPOPROTEIN"/>
    <property type="match status" value="1"/>
</dbReference>
<dbReference type="Proteomes" id="UP000255098">
    <property type="component" value="Unassembled WGS sequence"/>
</dbReference>
<keyword evidence="2" id="KW-0732">Signal</keyword>
<dbReference type="AlphaFoldDB" id="A0A379ASC5"/>
<evidence type="ECO:0000259" key="3">
    <source>
        <dbReference type="Pfam" id="PF01298"/>
    </source>
</evidence>
<feature type="compositionally biased region" description="Polar residues" evidence="1">
    <location>
        <begin position="33"/>
        <end position="46"/>
    </location>
</feature>
<feature type="region of interest" description="Disordered" evidence="1">
    <location>
        <begin position="477"/>
        <end position="499"/>
    </location>
</feature>
<name>A0A379ASC5_AVIAV</name>
<evidence type="ECO:0000313" key="5">
    <source>
        <dbReference type="Proteomes" id="UP000255098"/>
    </source>
</evidence>
<evidence type="ECO:0000313" key="4">
    <source>
        <dbReference type="EMBL" id="SUB24520.1"/>
    </source>
</evidence>
<feature type="chain" id="PRO_5016804414" description="Transferrin-binding protein B C-lobe/N-lobe beta-barrel domain-containing protein" evidence="2">
    <location>
        <begin position="22"/>
        <end position="499"/>
    </location>
</feature>
<feature type="signal peptide" evidence="2">
    <location>
        <begin position="1"/>
        <end position="21"/>
    </location>
</feature>
<accession>A0A379ASC5</accession>
<evidence type="ECO:0000256" key="1">
    <source>
        <dbReference type="SAM" id="MobiDB-lite"/>
    </source>
</evidence>
<feature type="region of interest" description="Disordered" evidence="1">
    <location>
        <begin position="25"/>
        <end position="46"/>
    </location>
</feature>